<sequence length="54" mass="6013">MVGIRGQDRVERSVCEPRADFPPSTAEWICICRQKAVLAYVAGGGVWELRNGYT</sequence>
<name>A0A0C3DLV3_9AGAM</name>
<dbReference type="HOGENOM" id="CLU_3051693_0_0_1"/>
<reference evidence="1 2" key="1">
    <citation type="submission" date="2014-04" db="EMBL/GenBank/DDBJ databases">
        <authorList>
            <consortium name="DOE Joint Genome Institute"/>
            <person name="Kuo A."/>
            <person name="Kohler A."/>
            <person name="Nagy L.G."/>
            <person name="Floudas D."/>
            <person name="Copeland A."/>
            <person name="Barry K.W."/>
            <person name="Cichocki N."/>
            <person name="Veneault-Fourrey C."/>
            <person name="LaButti K."/>
            <person name="Lindquist E.A."/>
            <person name="Lipzen A."/>
            <person name="Lundell T."/>
            <person name="Morin E."/>
            <person name="Murat C."/>
            <person name="Sun H."/>
            <person name="Tunlid A."/>
            <person name="Henrissat B."/>
            <person name="Grigoriev I.V."/>
            <person name="Hibbett D.S."/>
            <person name="Martin F."/>
            <person name="Nordberg H.P."/>
            <person name="Cantor M.N."/>
            <person name="Hua S.X."/>
        </authorList>
    </citation>
    <scope>NUCLEOTIDE SEQUENCE [LARGE SCALE GENOMIC DNA]</scope>
    <source>
        <strain evidence="1 2">Foug A</strain>
    </source>
</reference>
<proteinExistence type="predicted"/>
<dbReference type="Proteomes" id="UP000053989">
    <property type="component" value="Unassembled WGS sequence"/>
</dbReference>
<dbReference type="InParanoid" id="A0A0C3DLV3"/>
<evidence type="ECO:0000313" key="1">
    <source>
        <dbReference type="EMBL" id="KIM57026.1"/>
    </source>
</evidence>
<keyword evidence="2" id="KW-1185">Reference proteome</keyword>
<protein>
    <submittedName>
        <fullName evidence="1">Uncharacterized protein</fullName>
    </submittedName>
</protein>
<organism evidence="1 2">
    <name type="scientific">Scleroderma citrinum Foug A</name>
    <dbReference type="NCBI Taxonomy" id="1036808"/>
    <lineage>
        <taxon>Eukaryota</taxon>
        <taxon>Fungi</taxon>
        <taxon>Dikarya</taxon>
        <taxon>Basidiomycota</taxon>
        <taxon>Agaricomycotina</taxon>
        <taxon>Agaricomycetes</taxon>
        <taxon>Agaricomycetidae</taxon>
        <taxon>Boletales</taxon>
        <taxon>Sclerodermatineae</taxon>
        <taxon>Sclerodermataceae</taxon>
        <taxon>Scleroderma</taxon>
    </lineage>
</organism>
<evidence type="ECO:0000313" key="2">
    <source>
        <dbReference type="Proteomes" id="UP000053989"/>
    </source>
</evidence>
<reference evidence="2" key="2">
    <citation type="submission" date="2015-01" db="EMBL/GenBank/DDBJ databases">
        <title>Evolutionary Origins and Diversification of the Mycorrhizal Mutualists.</title>
        <authorList>
            <consortium name="DOE Joint Genome Institute"/>
            <consortium name="Mycorrhizal Genomics Consortium"/>
            <person name="Kohler A."/>
            <person name="Kuo A."/>
            <person name="Nagy L.G."/>
            <person name="Floudas D."/>
            <person name="Copeland A."/>
            <person name="Barry K.W."/>
            <person name="Cichocki N."/>
            <person name="Veneault-Fourrey C."/>
            <person name="LaButti K."/>
            <person name="Lindquist E.A."/>
            <person name="Lipzen A."/>
            <person name="Lundell T."/>
            <person name="Morin E."/>
            <person name="Murat C."/>
            <person name="Riley R."/>
            <person name="Ohm R."/>
            <person name="Sun H."/>
            <person name="Tunlid A."/>
            <person name="Henrissat B."/>
            <person name="Grigoriev I.V."/>
            <person name="Hibbett D.S."/>
            <person name="Martin F."/>
        </authorList>
    </citation>
    <scope>NUCLEOTIDE SEQUENCE [LARGE SCALE GENOMIC DNA]</scope>
    <source>
        <strain evidence="2">Foug A</strain>
    </source>
</reference>
<accession>A0A0C3DLV3</accession>
<gene>
    <name evidence="1" type="ORF">SCLCIDRAFT_1219866</name>
</gene>
<dbReference type="EMBL" id="KN822107">
    <property type="protein sequence ID" value="KIM57026.1"/>
    <property type="molecule type" value="Genomic_DNA"/>
</dbReference>
<dbReference type="AlphaFoldDB" id="A0A0C3DLV3"/>